<dbReference type="Pfam" id="PF16561">
    <property type="entry name" value="AMPK1_CBM"/>
    <property type="match status" value="2"/>
</dbReference>
<evidence type="ECO:0000259" key="3">
    <source>
        <dbReference type="Pfam" id="PF16561"/>
    </source>
</evidence>
<protein>
    <recommendedName>
        <fullName evidence="3">AMP-activated protein kinase glycogen-binding domain-containing protein</fullName>
    </recommendedName>
</protein>
<feature type="chain" id="PRO_5047422617" description="AMP-activated protein kinase glycogen-binding domain-containing protein" evidence="2">
    <location>
        <begin position="20"/>
        <end position="317"/>
    </location>
</feature>
<name>A0ABW3D355_9FLAO</name>
<evidence type="ECO:0000256" key="1">
    <source>
        <dbReference type="ARBA" id="ARBA00010926"/>
    </source>
</evidence>
<evidence type="ECO:0000313" key="5">
    <source>
        <dbReference type="Proteomes" id="UP001596978"/>
    </source>
</evidence>
<comment type="caution">
    <text evidence="4">The sequence shown here is derived from an EMBL/GenBank/DDBJ whole genome shotgun (WGS) entry which is preliminary data.</text>
</comment>
<dbReference type="InterPro" id="IPR050827">
    <property type="entry name" value="CRP1_MDG1_kinase"/>
</dbReference>
<gene>
    <name evidence="4" type="ORF">ACFQ1M_16095</name>
</gene>
<dbReference type="RefSeq" id="WP_386410042.1">
    <property type="nucleotide sequence ID" value="NZ_JBHTJH010000017.1"/>
</dbReference>
<keyword evidence="5" id="KW-1185">Reference proteome</keyword>
<dbReference type="InterPro" id="IPR032640">
    <property type="entry name" value="AMPK1_CBM"/>
</dbReference>
<feature type="signal peptide" evidence="2">
    <location>
        <begin position="1"/>
        <end position="19"/>
    </location>
</feature>
<evidence type="ECO:0000313" key="4">
    <source>
        <dbReference type="EMBL" id="MFD0863737.1"/>
    </source>
</evidence>
<feature type="domain" description="AMP-activated protein kinase glycogen-binding" evidence="3">
    <location>
        <begin position="244"/>
        <end position="314"/>
    </location>
</feature>
<dbReference type="Proteomes" id="UP001596978">
    <property type="component" value="Unassembled WGS sequence"/>
</dbReference>
<dbReference type="PANTHER" id="PTHR10343">
    <property type="entry name" value="5'-AMP-ACTIVATED PROTEIN KINASE , BETA SUBUNIT"/>
    <property type="match status" value="1"/>
</dbReference>
<evidence type="ECO:0000256" key="2">
    <source>
        <dbReference type="SAM" id="SignalP"/>
    </source>
</evidence>
<dbReference type="InterPro" id="IPR013783">
    <property type="entry name" value="Ig-like_fold"/>
</dbReference>
<proteinExistence type="inferred from homology"/>
<reference evidence="5" key="1">
    <citation type="journal article" date="2019" name="Int. J. Syst. Evol. Microbiol.">
        <title>The Global Catalogue of Microorganisms (GCM) 10K type strain sequencing project: providing services to taxonomists for standard genome sequencing and annotation.</title>
        <authorList>
            <consortium name="The Broad Institute Genomics Platform"/>
            <consortium name="The Broad Institute Genome Sequencing Center for Infectious Disease"/>
            <person name="Wu L."/>
            <person name="Ma J."/>
        </authorList>
    </citation>
    <scope>NUCLEOTIDE SEQUENCE [LARGE SCALE GENOMIC DNA]</scope>
    <source>
        <strain evidence="5">CCUG 62952</strain>
    </source>
</reference>
<dbReference type="SUPFAM" id="SSF81296">
    <property type="entry name" value="E set domains"/>
    <property type="match status" value="3"/>
</dbReference>
<keyword evidence="2" id="KW-0732">Signal</keyword>
<comment type="similarity">
    <text evidence="1">Belongs to the 5'-AMP-activated protein kinase beta subunit family.</text>
</comment>
<accession>A0ABW3D355</accession>
<feature type="domain" description="AMP-activated protein kinase glycogen-binding" evidence="3">
    <location>
        <begin position="161"/>
        <end position="235"/>
    </location>
</feature>
<dbReference type="InterPro" id="IPR014756">
    <property type="entry name" value="Ig_E-set"/>
</dbReference>
<dbReference type="PANTHER" id="PTHR10343:SF84">
    <property type="entry name" value="5'-AMP-ACTIVATED PROTEIN KINASE SUBUNIT BETA-1"/>
    <property type="match status" value="1"/>
</dbReference>
<dbReference type="Gene3D" id="2.60.40.10">
    <property type="entry name" value="Immunoglobulins"/>
    <property type="match status" value="3"/>
</dbReference>
<sequence>MKLRIFILLFAIIPLTMTAQDNSLGYRIEGKEVIFTFDVRDYEKVTKDDTDDKLDFGDLEIYDVAVSGEFNDWSKKGWRMKKTGAYTYELRKNIESFNDAFSWEFKFIINNKYWAEPDENAPNRVDAKKNGFWLHVYNLKMYKAAIDEDGNAKFHLPGYLDAQEVILAGSFNKWDEYAFKMNKNADGWTLTLQLLPDSYQYKFIVDGEWMEDPHNPEKVPNEYGGYNSVMNITKEVIFTLEDYRNAKKVILSGTFNNWDEHAIDMRKSNEKWRCTLDLAGGKHHYKFIVDGKWIIDPKNPIREYDKYGNINSVKMVE</sequence>
<organism evidence="4 5">
    <name type="scientific">Sungkyunkwania multivorans</name>
    <dbReference type="NCBI Taxonomy" id="1173618"/>
    <lineage>
        <taxon>Bacteria</taxon>
        <taxon>Pseudomonadati</taxon>
        <taxon>Bacteroidota</taxon>
        <taxon>Flavobacteriia</taxon>
        <taxon>Flavobacteriales</taxon>
        <taxon>Flavobacteriaceae</taxon>
        <taxon>Sungkyunkwania</taxon>
    </lineage>
</organism>
<dbReference type="EMBL" id="JBHTJH010000017">
    <property type="protein sequence ID" value="MFD0863737.1"/>
    <property type="molecule type" value="Genomic_DNA"/>
</dbReference>
<dbReference type="CDD" id="cd02859">
    <property type="entry name" value="E_set_AMPKbeta_like_N"/>
    <property type="match status" value="2"/>
</dbReference>